<dbReference type="PANTHER" id="PTHR13832:SF803">
    <property type="entry name" value="PROTEIN PHOSPHATASE 1G"/>
    <property type="match status" value="1"/>
</dbReference>
<proteinExistence type="inferred from homology"/>
<evidence type="ECO:0000256" key="2">
    <source>
        <dbReference type="ARBA" id="ARBA00006702"/>
    </source>
</evidence>
<keyword evidence="4" id="KW-0479">Metal-binding</keyword>
<dbReference type="EMBL" id="JANQDX010000008">
    <property type="protein sequence ID" value="KAL0920218.1"/>
    <property type="molecule type" value="Genomic_DNA"/>
</dbReference>
<evidence type="ECO:0000256" key="1">
    <source>
        <dbReference type="ARBA" id="ARBA00001936"/>
    </source>
</evidence>
<dbReference type="PROSITE" id="PS51746">
    <property type="entry name" value="PPM_2"/>
    <property type="match status" value="1"/>
</dbReference>
<feature type="domain" description="PPM-type phosphatase" evidence="11">
    <location>
        <begin position="142"/>
        <end position="418"/>
    </location>
</feature>
<sequence>MKESEGNLNIPSQLNVSFGYRCNEYLDGTLTLNDELGTQFESSNIMSKTSSFSCLSGAALSANLTLANTNLWNGLTKKEILGNLDSPQSFRMMRSSALMSNLGLLSLSSHNSISTMASSTSTDIDMTETSGNSWRSMSAPFRMGSSGFLNAGDILMAGGAAGEDRVQAVCSKENGWVFCGIYDGFNGRDAADFLSVELHEKIVHYLYQLEWNVKKRSCFINKTQSTAIKSELSLAISASEIENKTALPLNSLNREDAYFSTKAFRTGLLDSLVGFLAEVENKFMTIVEQTMEVRPDIVSIGSCVLVVLLHGGNLYVLNLGDSRVVLAVSDTCDGASLQAIQLTKTHTVDNASELMKVMADHPDDPSVISGGRVKGILKLTRAFGAGYLKKGHLNDALMGILQEVMDCLISLRMMKLLR</sequence>
<dbReference type="PANTHER" id="PTHR13832">
    <property type="entry name" value="PROTEIN PHOSPHATASE 2C"/>
    <property type="match status" value="1"/>
</dbReference>
<keyword evidence="8" id="KW-0464">Manganese</keyword>
<evidence type="ECO:0000256" key="8">
    <source>
        <dbReference type="ARBA" id="ARBA00023211"/>
    </source>
</evidence>
<accession>A0ABD0VCP1</accession>
<keyword evidence="6" id="KW-0460">Magnesium</keyword>
<comment type="catalytic activity">
    <reaction evidence="10">
        <text>O-phospho-L-threonyl-[protein] + H2O = L-threonyl-[protein] + phosphate</text>
        <dbReference type="Rhea" id="RHEA:47004"/>
        <dbReference type="Rhea" id="RHEA-COMP:11060"/>
        <dbReference type="Rhea" id="RHEA-COMP:11605"/>
        <dbReference type="ChEBI" id="CHEBI:15377"/>
        <dbReference type="ChEBI" id="CHEBI:30013"/>
        <dbReference type="ChEBI" id="CHEBI:43474"/>
        <dbReference type="ChEBI" id="CHEBI:61977"/>
        <dbReference type="EC" id="3.1.3.16"/>
    </reaction>
</comment>
<dbReference type="InterPro" id="IPR036457">
    <property type="entry name" value="PPM-type-like_dom_sf"/>
</dbReference>
<dbReference type="Pfam" id="PF00481">
    <property type="entry name" value="PP2C"/>
    <property type="match status" value="1"/>
</dbReference>
<dbReference type="InterPro" id="IPR015655">
    <property type="entry name" value="PP2C"/>
</dbReference>
<comment type="similarity">
    <text evidence="2">Belongs to the PP2C family.</text>
</comment>
<dbReference type="Proteomes" id="UP001552299">
    <property type="component" value="Unassembled WGS sequence"/>
</dbReference>
<dbReference type="Gene3D" id="3.60.40.10">
    <property type="entry name" value="PPM-type phosphatase domain"/>
    <property type="match status" value="1"/>
</dbReference>
<evidence type="ECO:0000256" key="6">
    <source>
        <dbReference type="ARBA" id="ARBA00022842"/>
    </source>
</evidence>
<gene>
    <name evidence="12" type="ORF">M5K25_009338</name>
</gene>
<evidence type="ECO:0000256" key="7">
    <source>
        <dbReference type="ARBA" id="ARBA00022912"/>
    </source>
</evidence>
<evidence type="ECO:0000313" key="13">
    <source>
        <dbReference type="Proteomes" id="UP001552299"/>
    </source>
</evidence>
<comment type="caution">
    <text evidence="12">The sequence shown here is derived from an EMBL/GenBank/DDBJ whole genome shotgun (WGS) entry which is preliminary data.</text>
</comment>
<comment type="catalytic activity">
    <reaction evidence="9">
        <text>O-phospho-L-seryl-[protein] + H2O = L-seryl-[protein] + phosphate</text>
        <dbReference type="Rhea" id="RHEA:20629"/>
        <dbReference type="Rhea" id="RHEA-COMP:9863"/>
        <dbReference type="Rhea" id="RHEA-COMP:11604"/>
        <dbReference type="ChEBI" id="CHEBI:15377"/>
        <dbReference type="ChEBI" id="CHEBI:29999"/>
        <dbReference type="ChEBI" id="CHEBI:43474"/>
        <dbReference type="ChEBI" id="CHEBI:83421"/>
        <dbReference type="EC" id="3.1.3.16"/>
    </reaction>
</comment>
<dbReference type="CDD" id="cd00143">
    <property type="entry name" value="PP2Cc"/>
    <property type="match status" value="1"/>
</dbReference>
<evidence type="ECO:0000256" key="4">
    <source>
        <dbReference type="ARBA" id="ARBA00022723"/>
    </source>
</evidence>
<evidence type="ECO:0000256" key="9">
    <source>
        <dbReference type="ARBA" id="ARBA00047761"/>
    </source>
</evidence>
<keyword evidence="5" id="KW-0378">Hydrolase</keyword>
<dbReference type="EC" id="3.1.3.16" evidence="3"/>
<comment type="cofactor">
    <cofactor evidence="1">
        <name>Mn(2+)</name>
        <dbReference type="ChEBI" id="CHEBI:29035"/>
    </cofactor>
</comment>
<evidence type="ECO:0000259" key="11">
    <source>
        <dbReference type="PROSITE" id="PS51746"/>
    </source>
</evidence>
<keyword evidence="13" id="KW-1185">Reference proteome</keyword>
<dbReference type="AlphaFoldDB" id="A0ABD0VCP1"/>
<dbReference type="SUPFAM" id="SSF81606">
    <property type="entry name" value="PP2C-like"/>
    <property type="match status" value="1"/>
</dbReference>
<evidence type="ECO:0000313" key="12">
    <source>
        <dbReference type="EMBL" id="KAL0920218.1"/>
    </source>
</evidence>
<organism evidence="12 13">
    <name type="scientific">Dendrobium thyrsiflorum</name>
    <name type="common">Pinecone-like raceme dendrobium</name>
    <name type="synonym">Orchid</name>
    <dbReference type="NCBI Taxonomy" id="117978"/>
    <lineage>
        <taxon>Eukaryota</taxon>
        <taxon>Viridiplantae</taxon>
        <taxon>Streptophyta</taxon>
        <taxon>Embryophyta</taxon>
        <taxon>Tracheophyta</taxon>
        <taxon>Spermatophyta</taxon>
        <taxon>Magnoliopsida</taxon>
        <taxon>Liliopsida</taxon>
        <taxon>Asparagales</taxon>
        <taxon>Orchidaceae</taxon>
        <taxon>Epidendroideae</taxon>
        <taxon>Malaxideae</taxon>
        <taxon>Dendrobiinae</taxon>
        <taxon>Dendrobium</taxon>
    </lineage>
</organism>
<evidence type="ECO:0000256" key="3">
    <source>
        <dbReference type="ARBA" id="ARBA00013081"/>
    </source>
</evidence>
<evidence type="ECO:0000256" key="10">
    <source>
        <dbReference type="ARBA" id="ARBA00048336"/>
    </source>
</evidence>
<dbReference type="GO" id="GO:0046872">
    <property type="term" value="F:metal ion binding"/>
    <property type="evidence" value="ECO:0007669"/>
    <property type="project" value="UniProtKB-KW"/>
</dbReference>
<name>A0ABD0VCP1_DENTH</name>
<protein>
    <recommendedName>
        <fullName evidence="3">protein-serine/threonine phosphatase</fullName>
        <ecNumber evidence="3">3.1.3.16</ecNumber>
    </recommendedName>
</protein>
<dbReference type="GO" id="GO:0004722">
    <property type="term" value="F:protein serine/threonine phosphatase activity"/>
    <property type="evidence" value="ECO:0007669"/>
    <property type="project" value="UniProtKB-EC"/>
</dbReference>
<evidence type="ECO:0000256" key="5">
    <source>
        <dbReference type="ARBA" id="ARBA00022801"/>
    </source>
</evidence>
<keyword evidence="7" id="KW-0904">Protein phosphatase</keyword>
<dbReference type="SMART" id="SM00332">
    <property type="entry name" value="PP2Cc"/>
    <property type="match status" value="1"/>
</dbReference>
<dbReference type="InterPro" id="IPR001932">
    <property type="entry name" value="PPM-type_phosphatase-like_dom"/>
</dbReference>
<reference evidence="12 13" key="1">
    <citation type="journal article" date="2024" name="Plant Biotechnol. J.">
        <title>Dendrobium thyrsiflorum genome and its molecular insights into genes involved in important horticultural traits.</title>
        <authorList>
            <person name="Chen B."/>
            <person name="Wang J.Y."/>
            <person name="Zheng P.J."/>
            <person name="Li K.L."/>
            <person name="Liang Y.M."/>
            <person name="Chen X.F."/>
            <person name="Zhang C."/>
            <person name="Zhao X."/>
            <person name="He X."/>
            <person name="Zhang G.Q."/>
            <person name="Liu Z.J."/>
            <person name="Xu Q."/>
        </authorList>
    </citation>
    <scope>NUCLEOTIDE SEQUENCE [LARGE SCALE GENOMIC DNA]</scope>
    <source>
        <strain evidence="12">GZMU011</strain>
    </source>
</reference>